<accession>A0ABV6P1L2</accession>
<dbReference type="RefSeq" id="WP_377341990.1">
    <property type="nucleotide sequence ID" value="NZ_JBHLUE010000019.1"/>
</dbReference>
<dbReference type="EMBL" id="JBHLUE010000019">
    <property type="protein sequence ID" value="MFC0566910.1"/>
    <property type="molecule type" value="Genomic_DNA"/>
</dbReference>
<dbReference type="Proteomes" id="UP001589894">
    <property type="component" value="Unassembled WGS sequence"/>
</dbReference>
<dbReference type="SUPFAM" id="SSF81606">
    <property type="entry name" value="PP2C-like"/>
    <property type="match status" value="1"/>
</dbReference>
<evidence type="ECO:0000313" key="2">
    <source>
        <dbReference type="EMBL" id="MFC0566910.1"/>
    </source>
</evidence>
<sequence>MVMRVWDMLTTAGGTGANEDRVGACGTLAWVLDGATDLYGNAALPAESDVQWLVDTVVRYLCEAGSASYRGSAADLLMEVAAAVAGEQARQGFPADRVPPACSVALCVDQGSRYDVARIGDTTIAITGRVAATLATDYFDRREAAAVGSGDEDRQRVEAAMHRRRLHTMTSDDAESVFSGHPDRRLSPHSTAGAWSSVEDILLCTDGFARLITDYGRYETWPEVINDAHEHGLAYLEKLIRDAEALPEPAGGRFKRSDDIAVILLSPEQADPSKDRLS</sequence>
<evidence type="ECO:0000259" key="1">
    <source>
        <dbReference type="Pfam" id="PF13672"/>
    </source>
</evidence>
<comment type="caution">
    <text evidence="2">The sequence shown here is derived from an EMBL/GenBank/DDBJ whole genome shotgun (WGS) entry which is preliminary data.</text>
</comment>
<name>A0ABV6P1L2_9ACTN</name>
<gene>
    <name evidence="2" type="ORF">ACFFHU_22565</name>
</gene>
<protein>
    <submittedName>
        <fullName evidence="2">Protein phosphatase 2C domain-containing protein</fullName>
    </submittedName>
</protein>
<feature type="domain" description="PPM-type phosphatase" evidence="1">
    <location>
        <begin position="27"/>
        <end position="221"/>
    </location>
</feature>
<keyword evidence="3" id="KW-1185">Reference proteome</keyword>
<dbReference type="Pfam" id="PF13672">
    <property type="entry name" value="PP2C_2"/>
    <property type="match status" value="1"/>
</dbReference>
<reference evidence="2 3" key="1">
    <citation type="submission" date="2024-09" db="EMBL/GenBank/DDBJ databases">
        <authorList>
            <person name="Sun Q."/>
            <person name="Mori K."/>
        </authorList>
    </citation>
    <scope>NUCLEOTIDE SEQUENCE [LARGE SCALE GENOMIC DNA]</scope>
    <source>
        <strain evidence="2 3">TBRC 2205</strain>
    </source>
</reference>
<evidence type="ECO:0000313" key="3">
    <source>
        <dbReference type="Proteomes" id="UP001589894"/>
    </source>
</evidence>
<dbReference type="InterPro" id="IPR036457">
    <property type="entry name" value="PPM-type-like_dom_sf"/>
</dbReference>
<organism evidence="2 3">
    <name type="scientific">Plantactinospora siamensis</name>
    <dbReference type="NCBI Taxonomy" id="555372"/>
    <lineage>
        <taxon>Bacteria</taxon>
        <taxon>Bacillati</taxon>
        <taxon>Actinomycetota</taxon>
        <taxon>Actinomycetes</taxon>
        <taxon>Micromonosporales</taxon>
        <taxon>Micromonosporaceae</taxon>
        <taxon>Plantactinospora</taxon>
    </lineage>
</organism>
<proteinExistence type="predicted"/>
<dbReference type="Gene3D" id="3.60.40.10">
    <property type="entry name" value="PPM-type phosphatase domain"/>
    <property type="match status" value="1"/>
</dbReference>
<dbReference type="InterPro" id="IPR001932">
    <property type="entry name" value="PPM-type_phosphatase-like_dom"/>
</dbReference>